<reference evidence="2 3" key="1">
    <citation type="submission" date="2014-03" db="EMBL/GenBank/DDBJ databases">
        <title>Bradyrhizobium valentinum sp. nov., isolated from effective nodules of Lupinus mariae-josephae, a lupine endemic of basic-lime soils in Eastern Spain.</title>
        <authorList>
            <person name="Duran D."/>
            <person name="Rey L."/>
            <person name="Navarro A."/>
            <person name="Busquets A."/>
            <person name="Imperial J."/>
            <person name="Ruiz-Argueso T."/>
        </authorList>
    </citation>
    <scope>NUCLEOTIDE SEQUENCE [LARGE SCALE GENOMIC DNA]</scope>
    <source>
        <strain evidence="2 3">LmjM3</strain>
    </source>
</reference>
<dbReference type="AlphaFoldDB" id="A0A0R3LLE8"/>
<sequence>MEEQMRKLTLILAAAGCVGLAVPAVATERPLAGQSGPQVISTDLSGKSAISEFSAQKKKAKKKSATDRSSWGG</sequence>
<evidence type="ECO:0000256" key="1">
    <source>
        <dbReference type="SAM" id="SignalP"/>
    </source>
</evidence>
<comment type="caution">
    <text evidence="2">The sequence shown here is derived from an EMBL/GenBank/DDBJ whole genome shotgun (WGS) entry which is preliminary data.</text>
</comment>
<evidence type="ECO:0000313" key="3">
    <source>
        <dbReference type="Proteomes" id="UP000051913"/>
    </source>
</evidence>
<feature type="signal peptide" evidence="1">
    <location>
        <begin position="1"/>
        <end position="26"/>
    </location>
</feature>
<evidence type="ECO:0000313" key="2">
    <source>
        <dbReference type="EMBL" id="KRR08299.1"/>
    </source>
</evidence>
<gene>
    <name evidence="2" type="ORF">CP49_40120</name>
</gene>
<dbReference type="Proteomes" id="UP000051913">
    <property type="component" value="Unassembled WGS sequence"/>
</dbReference>
<organism evidence="2 3">
    <name type="scientific">Bradyrhizobium valentinum</name>
    <dbReference type="NCBI Taxonomy" id="1518501"/>
    <lineage>
        <taxon>Bacteria</taxon>
        <taxon>Pseudomonadati</taxon>
        <taxon>Pseudomonadota</taxon>
        <taxon>Alphaproteobacteria</taxon>
        <taxon>Hyphomicrobiales</taxon>
        <taxon>Nitrobacteraceae</taxon>
        <taxon>Bradyrhizobium</taxon>
    </lineage>
</organism>
<dbReference type="EMBL" id="LLXX01000083">
    <property type="protein sequence ID" value="KRR08299.1"/>
    <property type="molecule type" value="Genomic_DNA"/>
</dbReference>
<proteinExistence type="predicted"/>
<protein>
    <submittedName>
        <fullName evidence="2">Uncharacterized protein</fullName>
    </submittedName>
</protein>
<keyword evidence="1" id="KW-0732">Signal</keyword>
<accession>A0A0R3LLE8</accession>
<feature type="chain" id="PRO_5009797084" evidence="1">
    <location>
        <begin position="27"/>
        <end position="73"/>
    </location>
</feature>
<keyword evidence="3" id="KW-1185">Reference proteome</keyword>
<name>A0A0R3LLE8_9BRAD</name>